<dbReference type="OrthoDB" id="7335480at2"/>
<dbReference type="GO" id="GO:0016829">
    <property type="term" value="F:lyase activity"/>
    <property type="evidence" value="ECO:0007669"/>
    <property type="project" value="UniProtKB-KW"/>
</dbReference>
<comment type="subcellular location">
    <subcellularLocation>
        <location evidence="1">Periplasm</location>
    </subcellularLocation>
</comment>
<evidence type="ECO:0000256" key="4">
    <source>
        <dbReference type="ARBA" id="ARBA00023239"/>
    </source>
</evidence>
<evidence type="ECO:0000259" key="6">
    <source>
        <dbReference type="Pfam" id="PF16889"/>
    </source>
</evidence>
<dbReference type="RefSeq" id="WP_088353247.1">
    <property type="nucleotide sequence ID" value="NZ_CP061813.1"/>
</dbReference>
<dbReference type="InterPro" id="IPR012480">
    <property type="entry name" value="Hepar_II_III_C"/>
</dbReference>
<dbReference type="SUPFAM" id="SSF48230">
    <property type="entry name" value="Chondroitin AC/alginate lyase"/>
    <property type="match status" value="1"/>
</dbReference>
<dbReference type="EMBL" id="CP061813">
    <property type="protein sequence ID" value="QOD62069.1"/>
    <property type="molecule type" value="Genomic_DNA"/>
</dbReference>
<dbReference type="Gene3D" id="1.50.10.100">
    <property type="entry name" value="Chondroitin AC/alginate lyase"/>
    <property type="match status" value="1"/>
</dbReference>
<accession>A0A7L8AJU6</accession>
<proteinExistence type="predicted"/>
<dbReference type="PANTHER" id="PTHR39210">
    <property type="entry name" value="HEPARIN-SULFATE LYASE"/>
    <property type="match status" value="1"/>
</dbReference>
<dbReference type="InterPro" id="IPR008929">
    <property type="entry name" value="Chondroitin_lyas"/>
</dbReference>
<dbReference type="AlphaFoldDB" id="A0A7L8AJU6"/>
<dbReference type="GO" id="GO:0042597">
    <property type="term" value="C:periplasmic space"/>
    <property type="evidence" value="ECO:0007669"/>
    <property type="project" value="UniProtKB-SubCell"/>
</dbReference>
<evidence type="ECO:0000256" key="1">
    <source>
        <dbReference type="ARBA" id="ARBA00004418"/>
    </source>
</evidence>
<reference evidence="7 8" key="1">
    <citation type="journal article" date="2016" name="Int. J. Syst. Evol. Microbiol.">
        <title>Polaribacter haliotis sp. nov., isolated from the gut of abalone Haliotis discus hannai.</title>
        <authorList>
            <person name="Kim Y.O."/>
            <person name="Park I.S."/>
            <person name="Park S."/>
            <person name="Nam B.H."/>
            <person name="Park J.M."/>
            <person name="Kim D.G."/>
            <person name="Yoon J.H."/>
        </authorList>
    </citation>
    <scope>NUCLEOTIDE SEQUENCE [LARGE SCALE GENOMIC DNA]</scope>
    <source>
        <strain evidence="7 8">KCTC 52418</strain>
    </source>
</reference>
<protein>
    <submittedName>
        <fullName evidence="7">Alginate lyase family protein</fullName>
    </submittedName>
</protein>
<evidence type="ECO:0000313" key="7">
    <source>
        <dbReference type="EMBL" id="QOD62069.1"/>
    </source>
</evidence>
<feature type="domain" description="Heparin-sulfate lyase N-terminal" evidence="6">
    <location>
        <begin position="141"/>
        <end position="285"/>
    </location>
</feature>
<gene>
    <name evidence="7" type="ORF">H9I45_06380</name>
</gene>
<sequence>MDRSKIKTLYHTVKYLKPIQIYYRVYYFARNRFFKKSYYKELSKKNISQLIWEDAIFSFESYLDSNKFHFLNISKDFENNIDWNFSEFGKLWTFNLNYFDFLNQKQIEVNEGLKLIKDFVAKDNLLKDGKESYPISLRGINWVKFLAKNKISADEINQNLYNHYQLLLHNIEYHLLGNHLLENGFSFLFGAYYFQDEVLYKKGVQILKKELKEQILNDGAHFELSPMYHQTMLFRVLDCIQLIQLNNWKDDNLLDFLNNIALKMLSWLEQVTFNNGDIPMVNDSSFGIAPDSDELLNYAKKLGLQYEKIKLSDSGYRMFKKDKFELFVDVGNVGASYQPAHVHSDTFNFIFYAFGKPVFVDTGLSTYEKNQTRQTERSTASHNTVQIEDIEQTQVWGGFRVGKRAKITNLNEKNNSIEATHNGYKDLNLTHSRKFTINERSVFIKDIISKEISSKQVAYFHLHPRISNVLIENSKVTIEESKIELFFEGKNISIERGNFRFANGFNKTSEAIKLKIIFESSLSTTINL</sequence>
<dbReference type="KEGG" id="phal:H9I45_06380"/>
<feature type="domain" description="Heparinase II/III-like C-terminal" evidence="5">
    <location>
        <begin position="310"/>
        <end position="519"/>
    </location>
</feature>
<evidence type="ECO:0000256" key="3">
    <source>
        <dbReference type="ARBA" id="ARBA00022764"/>
    </source>
</evidence>
<dbReference type="InterPro" id="IPR031680">
    <property type="entry name" value="Hepar_II_III_N"/>
</dbReference>
<keyword evidence="3" id="KW-0574">Periplasm</keyword>
<keyword evidence="4 7" id="KW-0456">Lyase</keyword>
<evidence type="ECO:0000256" key="2">
    <source>
        <dbReference type="ARBA" id="ARBA00022729"/>
    </source>
</evidence>
<evidence type="ECO:0000313" key="8">
    <source>
        <dbReference type="Proteomes" id="UP000516764"/>
    </source>
</evidence>
<name>A0A7L8AJU6_9FLAO</name>
<evidence type="ECO:0000259" key="5">
    <source>
        <dbReference type="Pfam" id="PF07940"/>
    </source>
</evidence>
<dbReference type="Gene3D" id="2.70.98.70">
    <property type="match status" value="1"/>
</dbReference>
<dbReference type="PANTHER" id="PTHR39210:SF1">
    <property type="entry name" value="HEPARIN-SULFATE LYASE"/>
    <property type="match status" value="1"/>
</dbReference>
<keyword evidence="2" id="KW-0732">Signal</keyword>
<organism evidence="7 8">
    <name type="scientific">Polaribacter haliotis</name>
    <dbReference type="NCBI Taxonomy" id="1888915"/>
    <lineage>
        <taxon>Bacteria</taxon>
        <taxon>Pseudomonadati</taxon>
        <taxon>Bacteroidota</taxon>
        <taxon>Flavobacteriia</taxon>
        <taxon>Flavobacteriales</taxon>
        <taxon>Flavobacteriaceae</taxon>
    </lineage>
</organism>
<keyword evidence="8" id="KW-1185">Reference proteome</keyword>
<dbReference type="Proteomes" id="UP000516764">
    <property type="component" value="Chromosome"/>
</dbReference>
<dbReference type="Pfam" id="PF07940">
    <property type="entry name" value="Hepar_II_III_C"/>
    <property type="match status" value="1"/>
</dbReference>
<dbReference type="Pfam" id="PF16889">
    <property type="entry name" value="Hepar_II_III_N"/>
    <property type="match status" value="1"/>
</dbReference>